<dbReference type="InterPro" id="IPR053137">
    <property type="entry name" value="NLR-like"/>
</dbReference>
<dbReference type="InterPro" id="IPR035994">
    <property type="entry name" value="Nucleoside_phosphorylase_sf"/>
</dbReference>
<dbReference type="GO" id="GO:0009116">
    <property type="term" value="P:nucleoside metabolic process"/>
    <property type="evidence" value="ECO:0007669"/>
    <property type="project" value="InterPro"/>
</dbReference>
<dbReference type="EMBL" id="JAVHJL010000011">
    <property type="protein sequence ID" value="KAK6496419.1"/>
    <property type="molecule type" value="Genomic_DNA"/>
</dbReference>
<evidence type="ECO:0000313" key="1">
    <source>
        <dbReference type="EMBL" id="KAK6496419.1"/>
    </source>
</evidence>
<keyword evidence="2" id="KW-1185">Reference proteome</keyword>
<sequence length="499" mass="55604">MGLPSRTSGTVEKLPTLRYEDYTIGWVPVLEIEEAAAISMLDRKHNDLPPEPRDPNVYTLGRIGEHNVVIVRFERKGIDAAAFAVENMFFSFPNMQFVFVVGVGGGAPGPAVPYHSKEEDLRLGDVVVGVPNGDRNYAVVQHDYRRENSDGTSEILCPKYSPPKELEIAVRNLEKDHAQNKSMMLQYIQEGIHDLEGKLEIPGLPNTCTFPGRHKDRLFLSSYRHPDDSSPCEECNPNMIIQRKPRNDTSPKIHHGVIGTGDRLIKWTNYRDRLRETEGVMCFEMETRGVVDFPSLSIRGISDYSDGHKNKFWQPYAAVAAAAYAKDVLRVLPPVVIEDEMSVIIEAEPPIIPEAEPPVILEVTSPAVLEAELPDIPEPQLQYISEPQLQDIPEPQLSVVLEPEPPIIPEPEPPAIPDAKSPATFEVLPLIIPKAAPPVPLEAVSPAIPKAVYVPPYIPEPKPPVSEKDLVVCTYWETDSEMSDMSEMPEKLKFDKGTL</sequence>
<dbReference type="SUPFAM" id="SSF53167">
    <property type="entry name" value="Purine and uridine phosphorylases"/>
    <property type="match status" value="1"/>
</dbReference>
<proteinExistence type="predicted"/>
<dbReference type="AlphaFoldDB" id="A0AAV9VT93"/>
<dbReference type="Proteomes" id="UP001370758">
    <property type="component" value="Unassembled WGS sequence"/>
</dbReference>
<evidence type="ECO:0008006" key="3">
    <source>
        <dbReference type="Google" id="ProtNLM"/>
    </source>
</evidence>
<organism evidence="1 2">
    <name type="scientific">Arthrobotrys musiformis</name>
    <dbReference type="NCBI Taxonomy" id="47236"/>
    <lineage>
        <taxon>Eukaryota</taxon>
        <taxon>Fungi</taxon>
        <taxon>Dikarya</taxon>
        <taxon>Ascomycota</taxon>
        <taxon>Pezizomycotina</taxon>
        <taxon>Orbiliomycetes</taxon>
        <taxon>Orbiliales</taxon>
        <taxon>Orbiliaceae</taxon>
        <taxon>Arthrobotrys</taxon>
    </lineage>
</organism>
<dbReference type="Gene3D" id="3.40.50.1580">
    <property type="entry name" value="Nucleoside phosphorylase domain"/>
    <property type="match status" value="1"/>
</dbReference>
<comment type="caution">
    <text evidence="1">The sequence shown here is derived from an EMBL/GenBank/DDBJ whole genome shotgun (WGS) entry which is preliminary data.</text>
</comment>
<name>A0AAV9VT93_9PEZI</name>
<dbReference type="PANTHER" id="PTHR46082:SF11">
    <property type="entry name" value="AAA+ ATPASE DOMAIN-CONTAINING PROTEIN-RELATED"/>
    <property type="match status" value="1"/>
</dbReference>
<dbReference type="PANTHER" id="PTHR46082">
    <property type="entry name" value="ATP/GTP-BINDING PROTEIN-RELATED"/>
    <property type="match status" value="1"/>
</dbReference>
<evidence type="ECO:0000313" key="2">
    <source>
        <dbReference type="Proteomes" id="UP001370758"/>
    </source>
</evidence>
<accession>A0AAV9VT93</accession>
<reference evidence="1 2" key="1">
    <citation type="submission" date="2023-08" db="EMBL/GenBank/DDBJ databases">
        <authorList>
            <person name="Palmer J.M."/>
        </authorList>
    </citation>
    <scope>NUCLEOTIDE SEQUENCE [LARGE SCALE GENOMIC DNA]</scope>
    <source>
        <strain evidence="1 2">TWF481</strain>
    </source>
</reference>
<dbReference type="GO" id="GO:0003824">
    <property type="term" value="F:catalytic activity"/>
    <property type="evidence" value="ECO:0007669"/>
    <property type="project" value="InterPro"/>
</dbReference>
<protein>
    <recommendedName>
        <fullName evidence="3">Nucleoside phosphorylase domain-containing protein</fullName>
    </recommendedName>
</protein>
<gene>
    <name evidence="1" type="ORF">TWF481_002438</name>
</gene>